<protein>
    <recommendedName>
        <fullName evidence="5">MYND-type domain-containing protein</fullName>
    </recommendedName>
</protein>
<dbReference type="PANTHER" id="PTHR47570:SF1">
    <property type="entry name" value="ZINC ION BINDING PROTEIN"/>
    <property type="match status" value="1"/>
</dbReference>
<evidence type="ECO:0000256" key="1">
    <source>
        <dbReference type="ARBA" id="ARBA00022723"/>
    </source>
</evidence>
<feature type="domain" description="MYND-type" evidence="5">
    <location>
        <begin position="3"/>
        <end position="45"/>
    </location>
</feature>
<sequence length="438" mass="49166">MECAGKGRGTRCLGPPRKRCHRCGAVAYCSASHQILHWSDHKEECKRLAQQMKSVDVLNDFPFTFSQEATLMVHEKKETRCSFLSKRGVHQVGMWLYECCCGSSVTSSDCFRSNDGWHLPRILCPCNEPVAPIPKQLSSWKDYYEWRCIPLHSPVALLLHWPLMIYQAIQVTGLGSLTSEIRDKLCIHYLGPEKELLQLAVFAELHALFPGVHVHIELVGPEIPQHRDGERIDLGNYAHCLETDCICKSASENLSWDVQTGRTSKVTLQLRRGLYHDCYHEIAKDFSPHLVIAPNAGVAAYSSWLPTIELIKETNIPAVFSDYCEEACHLGACCISTLTGHPLTFPTQLNPFRQPMVVEDSALFLPCYSNCFLYGILEVSKVIMKLDQVAKLLKVNGGLHATSLLHEGNNISIGRVTQDTIVSIRRRCTTVTVSGMSW</sequence>
<gene>
    <name evidence="6" type="ORF">CMV_002228</name>
</gene>
<dbReference type="Pfam" id="PF20179">
    <property type="entry name" value="MSS51_C"/>
    <property type="match status" value="1"/>
</dbReference>
<dbReference type="Gene3D" id="6.10.140.2220">
    <property type="match status" value="1"/>
</dbReference>
<keyword evidence="2 4" id="KW-0863">Zinc-finger</keyword>
<dbReference type="Pfam" id="PF01753">
    <property type="entry name" value="zf-MYND"/>
    <property type="match status" value="1"/>
</dbReference>
<reference evidence="6" key="1">
    <citation type="submission" date="2020-03" db="EMBL/GenBank/DDBJ databases">
        <title>Castanea mollissima Vanexum genome sequencing.</title>
        <authorList>
            <person name="Staton M."/>
        </authorList>
    </citation>
    <scope>NUCLEOTIDE SEQUENCE</scope>
    <source>
        <tissue evidence="6">Leaf</tissue>
    </source>
</reference>
<keyword evidence="3" id="KW-0862">Zinc</keyword>
<dbReference type="EMBL" id="JRKL02000157">
    <property type="protein sequence ID" value="KAF3974441.1"/>
    <property type="molecule type" value="Genomic_DNA"/>
</dbReference>
<evidence type="ECO:0000259" key="5">
    <source>
        <dbReference type="PROSITE" id="PS50865"/>
    </source>
</evidence>
<dbReference type="PROSITE" id="PS50865">
    <property type="entry name" value="ZF_MYND_2"/>
    <property type="match status" value="1"/>
</dbReference>
<dbReference type="PANTHER" id="PTHR47570">
    <property type="entry name" value="ZINC ION BINDING PROTEIN"/>
    <property type="match status" value="1"/>
</dbReference>
<keyword evidence="1" id="KW-0479">Metal-binding</keyword>
<proteinExistence type="predicted"/>
<evidence type="ECO:0000256" key="2">
    <source>
        <dbReference type="ARBA" id="ARBA00022771"/>
    </source>
</evidence>
<dbReference type="InterPro" id="IPR002893">
    <property type="entry name" value="Znf_MYND"/>
</dbReference>
<evidence type="ECO:0000256" key="3">
    <source>
        <dbReference type="ARBA" id="ARBA00022833"/>
    </source>
</evidence>
<comment type="caution">
    <text evidence="6">The sequence shown here is derived from an EMBL/GenBank/DDBJ whole genome shotgun (WGS) entry which is preliminary data.</text>
</comment>
<dbReference type="GO" id="GO:0008270">
    <property type="term" value="F:zinc ion binding"/>
    <property type="evidence" value="ECO:0007669"/>
    <property type="project" value="UniProtKB-KW"/>
</dbReference>
<name>A0A8J4W5X5_9ROSI</name>
<dbReference type="OrthoDB" id="5282002at2759"/>
<accession>A0A8J4W5X5</accession>
<dbReference type="SUPFAM" id="SSF144232">
    <property type="entry name" value="HIT/MYND zinc finger-like"/>
    <property type="match status" value="1"/>
</dbReference>
<dbReference type="Proteomes" id="UP000737018">
    <property type="component" value="Unassembled WGS sequence"/>
</dbReference>
<keyword evidence="7" id="KW-1185">Reference proteome</keyword>
<evidence type="ECO:0000313" key="7">
    <source>
        <dbReference type="Proteomes" id="UP000737018"/>
    </source>
</evidence>
<evidence type="ECO:0000256" key="4">
    <source>
        <dbReference type="PROSITE-ProRule" id="PRU00134"/>
    </source>
</evidence>
<organism evidence="6 7">
    <name type="scientific">Castanea mollissima</name>
    <name type="common">Chinese chestnut</name>
    <dbReference type="NCBI Taxonomy" id="60419"/>
    <lineage>
        <taxon>Eukaryota</taxon>
        <taxon>Viridiplantae</taxon>
        <taxon>Streptophyta</taxon>
        <taxon>Embryophyta</taxon>
        <taxon>Tracheophyta</taxon>
        <taxon>Spermatophyta</taxon>
        <taxon>Magnoliopsida</taxon>
        <taxon>eudicotyledons</taxon>
        <taxon>Gunneridae</taxon>
        <taxon>Pentapetalae</taxon>
        <taxon>rosids</taxon>
        <taxon>fabids</taxon>
        <taxon>Fagales</taxon>
        <taxon>Fagaceae</taxon>
        <taxon>Castanea</taxon>
    </lineage>
</organism>
<dbReference type="AlphaFoldDB" id="A0A8J4W5X5"/>
<dbReference type="InterPro" id="IPR046824">
    <property type="entry name" value="Mss51-like_C"/>
</dbReference>
<evidence type="ECO:0000313" key="6">
    <source>
        <dbReference type="EMBL" id="KAF3974441.1"/>
    </source>
</evidence>